<dbReference type="RefSeq" id="WP_308422990.1">
    <property type="nucleotide sequence ID" value="NZ_BMHE01000005.1"/>
</dbReference>
<evidence type="ECO:0000313" key="7">
    <source>
        <dbReference type="EMBL" id="GGI46226.1"/>
    </source>
</evidence>
<accession>A0ABQ2BU30</accession>
<organism evidence="7 8">
    <name type="scientific">Paenibacillus marchantiophytorum</name>
    <dbReference type="NCBI Taxonomy" id="1619310"/>
    <lineage>
        <taxon>Bacteria</taxon>
        <taxon>Bacillati</taxon>
        <taxon>Bacillota</taxon>
        <taxon>Bacilli</taxon>
        <taxon>Bacillales</taxon>
        <taxon>Paenibacillaceae</taxon>
        <taxon>Paenibacillus</taxon>
    </lineage>
</organism>
<evidence type="ECO:0000259" key="6">
    <source>
        <dbReference type="Pfam" id="PF04138"/>
    </source>
</evidence>
<comment type="caution">
    <text evidence="7">The sequence shown here is derived from an EMBL/GenBank/DDBJ whole genome shotgun (WGS) entry which is preliminary data.</text>
</comment>
<evidence type="ECO:0000256" key="4">
    <source>
        <dbReference type="ARBA" id="ARBA00023136"/>
    </source>
</evidence>
<dbReference type="EMBL" id="BMHE01000005">
    <property type="protein sequence ID" value="GGI46226.1"/>
    <property type="molecule type" value="Genomic_DNA"/>
</dbReference>
<evidence type="ECO:0000256" key="5">
    <source>
        <dbReference type="SAM" id="Phobius"/>
    </source>
</evidence>
<keyword evidence="8" id="KW-1185">Reference proteome</keyword>
<keyword evidence="4 5" id="KW-0472">Membrane</keyword>
<evidence type="ECO:0000256" key="3">
    <source>
        <dbReference type="ARBA" id="ARBA00022989"/>
    </source>
</evidence>
<feature type="transmembrane region" description="Helical" evidence="5">
    <location>
        <begin position="85"/>
        <end position="107"/>
    </location>
</feature>
<gene>
    <name evidence="7" type="ORF">GCM10008018_16060</name>
</gene>
<dbReference type="Proteomes" id="UP000615455">
    <property type="component" value="Unassembled WGS sequence"/>
</dbReference>
<evidence type="ECO:0000313" key="8">
    <source>
        <dbReference type="Proteomes" id="UP000615455"/>
    </source>
</evidence>
<dbReference type="Pfam" id="PF04138">
    <property type="entry name" value="GtrA_DPMS_TM"/>
    <property type="match status" value="1"/>
</dbReference>
<protein>
    <recommendedName>
        <fullName evidence="6">GtrA/DPMS transmembrane domain-containing protein</fullName>
    </recommendedName>
</protein>
<dbReference type="InterPro" id="IPR007267">
    <property type="entry name" value="GtrA_DPMS_TM"/>
</dbReference>
<keyword evidence="2 5" id="KW-0812">Transmembrane</keyword>
<keyword evidence="3 5" id="KW-1133">Transmembrane helix</keyword>
<comment type="subcellular location">
    <subcellularLocation>
        <location evidence="1">Membrane</location>
        <topology evidence="1">Multi-pass membrane protein</topology>
    </subcellularLocation>
</comment>
<evidence type="ECO:0000256" key="2">
    <source>
        <dbReference type="ARBA" id="ARBA00022692"/>
    </source>
</evidence>
<feature type="transmembrane region" description="Helical" evidence="5">
    <location>
        <begin position="29"/>
        <end position="50"/>
    </location>
</feature>
<proteinExistence type="predicted"/>
<evidence type="ECO:0000256" key="1">
    <source>
        <dbReference type="ARBA" id="ARBA00004141"/>
    </source>
</evidence>
<feature type="transmembrane region" description="Helical" evidence="5">
    <location>
        <begin position="113"/>
        <end position="132"/>
    </location>
</feature>
<feature type="transmembrane region" description="Helical" evidence="5">
    <location>
        <begin position="56"/>
        <end position="78"/>
    </location>
</feature>
<name>A0ABQ2BU30_9BACL</name>
<feature type="domain" description="GtrA/DPMS transmembrane" evidence="6">
    <location>
        <begin position="28"/>
        <end position="138"/>
    </location>
</feature>
<reference evidence="8" key="1">
    <citation type="journal article" date="2019" name="Int. J. Syst. Evol. Microbiol.">
        <title>The Global Catalogue of Microorganisms (GCM) 10K type strain sequencing project: providing services to taxonomists for standard genome sequencing and annotation.</title>
        <authorList>
            <consortium name="The Broad Institute Genomics Platform"/>
            <consortium name="The Broad Institute Genome Sequencing Center for Infectious Disease"/>
            <person name="Wu L."/>
            <person name="Ma J."/>
        </authorList>
    </citation>
    <scope>NUCLEOTIDE SEQUENCE [LARGE SCALE GENOMIC DNA]</scope>
    <source>
        <strain evidence="8">CGMCC 1.15043</strain>
    </source>
</reference>
<sequence>MNLLANINNSMKKNVDLFQNMVDNKFFKFLVIGGINTIFGYSLYALFIFFHLHYAVATLFSTIIGIFFNFKTIGSIVFKNKNNRLLLKFFIVYGIIYFLNITIMYFLNSLLMNQYFTGAITVLPLAILSFFLNKKYVFTQK</sequence>